<reference evidence="3" key="1">
    <citation type="journal article" date="2018" name="Nat. Microbiol.">
        <title>Leveraging single-cell genomics to expand the fungal tree of life.</title>
        <authorList>
            <person name="Ahrendt S.R."/>
            <person name="Quandt C.A."/>
            <person name="Ciobanu D."/>
            <person name="Clum A."/>
            <person name="Salamov A."/>
            <person name="Andreopoulos B."/>
            <person name="Cheng J.F."/>
            <person name="Woyke T."/>
            <person name="Pelin A."/>
            <person name="Henrissat B."/>
            <person name="Reynolds N.K."/>
            <person name="Benny G.L."/>
            <person name="Smith M.E."/>
            <person name="James T.Y."/>
            <person name="Grigoriev I.V."/>
        </authorList>
    </citation>
    <scope>NUCLEOTIDE SEQUENCE [LARGE SCALE GENOMIC DNA]</scope>
    <source>
        <strain evidence="3">RSA 468</strain>
    </source>
</reference>
<feature type="compositionally biased region" description="Polar residues" evidence="1">
    <location>
        <begin position="453"/>
        <end position="470"/>
    </location>
</feature>
<gene>
    <name evidence="2" type="ORF">BJ085DRAFT_41474</name>
</gene>
<evidence type="ECO:0000313" key="2">
    <source>
        <dbReference type="EMBL" id="RKP37358.1"/>
    </source>
</evidence>
<sequence>MSFTAPGIASRPVEFLDIVYHISILRWFSELGLGSPTDRTYHYLLRAEQRYMAWWNMLKEIKPNPQNILIPPIDVILMWHTHMLQPRRYQEDIYRLTNDFSLLRYSLPLKRINTIYMRKKVFEAVDVKSWTLFTKLPYELDMNDKSSYTAYVDLRISPKPRNVVNCPDCQCRFSLDMISSKIFWDDLASWRGDRSNNSAVRGVTLDPKTGDWDFEKAEEKLERMDALFQELETVPPDTWAVCEWIHITRDFTAAQNLLDVRHRYDQVFDLGIAQIESCYKDMAGPFSVNLWQLALTNFQVIRRILPNFWANSELTKSHVNQYHAYLVTMNEQGEKAASQYDVDVAWLTHMLRPLHYRDYMLMFAQKLVDWDDRAANSEQATCAGVYDEHASQISHDSGYAPSSGNSVTNSDNSSFTATRVPTNGMSASDHKFLTMTRERELEEQSKRLGLPVSSDSPARSISTGTSQLSWGFSKGRRNTPKVGRKASLSDQTVNHDRPGKFTLRSVASNLQEKLGYTSDEVPEPPLPPLTLKYSKWRGVFHLFGHKELDTRPELH</sequence>
<dbReference type="PANTHER" id="PTHR34365:SF7">
    <property type="entry name" value="GLYCINE-RICH DOMAIN-CONTAINING PROTEIN 1"/>
    <property type="match status" value="1"/>
</dbReference>
<dbReference type="AlphaFoldDB" id="A0A4P9ZVQ1"/>
<dbReference type="Pfam" id="PF07173">
    <property type="entry name" value="GRDP-like"/>
    <property type="match status" value="1"/>
</dbReference>
<protein>
    <submittedName>
        <fullName evidence="2">Uncharacterized protein</fullName>
    </submittedName>
</protein>
<evidence type="ECO:0000256" key="1">
    <source>
        <dbReference type="SAM" id="MobiDB-lite"/>
    </source>
</evidence>
<accession>A0A4P9ZVQ1</accession>
<dbReference type="PANTHER" id="PTHR34365">
    <property type="entry name" value="ENOLASE (DUF1399)"/>
    <property type="match status" value="1"/>
</dbReference>
<evidence type="ECO:0000313" key="3">
    <source>
        <dbReference type="Proteomes" id="UP000268162"/>
    </source>
</evidence>
<feature type="region of interest" description="Disordered" evidence="1">
    <location>
        <begin position="393"/>
        <end position="498"/>
    </location>
</feature>
<proteinExistence type="predicted"/>
<name>A0A4P9ZVQ1_9FUNG</name>
<feature type="compositionally biased region" description="Basic and acidic residues" evidence="1">
    <location>
        <begin position="428"/>
        <end position="446"/>
    </location>
</feature>
<organism evidence="2 3">
    <name type="scientific">Dimargaris cristalligena</name>
    <dbReference type="NCBI Taxonomy" id="215637"/>
    <lineage>
        <taxon>Eukaryota</taxon>
        <taxon>Fungi</taxon>
        <taxon>Fungi incertae sedis</taxon>
        <taxon>Zoopagomycota</taxon>
        <taxon>Kickxellomycotina</taxon>
        <taxon>Dimargaritomycetes</taxon>
        <taxon>Dimargaritales</taxon>
        <taxon>Dimargaritaceae</taxon>
        <taxon>Dimargaris</taxon>
    </lineage>
</organism>
<dbReference type="STRING" id="215637.A0A4P9ZVQ1"/>
<feature type="compositionally biased region" description="Polar residues" evidence="1">
    <location>
        <begin position="393"/>
        <end position="426"/>
    </location>
</feature>
<dbReference type="InterPro" id="IPR009836">
    <property type="entry name" value="GRDP-like"/>
</dbReference>
<feature type="compositionally biased region" description="Basic residues" evidence="1">
    <location>
        <begin position="474"/>
        <end position="484"/>
    </location>
</feature>
<dbReference type="EMBL" id="ML002506">
    <property type="protein sequence ID" value="RKP37358.1"/>
    <property type="molecule type" value="Genomic_DNA"/>
</dbReference>
<keyword evidence="3" id="KW-1185">Reference proteome</keyword>
<dbReference type="Proteomes" id="UP000268162">
    <property type="component" value="Unassembled WGS sequence"/>
</dbReference>